<dbReference type="PANTHER" id="PTHR21373:SF0">
    <property type="entry name" value="N-ALPHA-ACETYLTRANSFERASE 35, NATC AUXILIARY SUBUNIT"/>
    <property type="match status" value="1"/>
</dbReference>
<dbReference type="GO" id="GO:0031417">
    <property type="term" value="C:NatC complex"/>
    <property type="evidence" value="ECO:0007669"/>
    <property type="project" value="InterPro"/>
</dbReference>
<dbReference type="InterPro" id="IPR057982">
    <property type="entry name" value="TPR_NAA35"/>
</dbReference>
<dbReference type="InterPro" id="IPR057983">
    <property type="entry name" value="NAA35-like_N"/>
</dbReference>
<accession>A0A1R2ASR2</accession>
<gene>
    <name evidence="6" type="ORF">SteCoe_35237</name>
</gene>
<dbReference type="EMBL" id="MPUH01001475">
    <property type="protein sequence ID" value="OMJ67559.1"/>
    <property type="molecule type" value="Genomic_DNA"/>
</dbReference>
<dbReference type="Proteomes" id="UP000187209">
    <property type="component" value="Unassembled WGS sequence"/>
</dbReference>
<sequence>MSEEEYNDITERFLSACQHLNYGEIVALPDFSYLESMSAVELLDSRLDSGLALLTHLPIDIPSVFSPQQYLGILDTFLLHLAMWLEGQSLTHTFYSSIFFHIPSGNDILIKAILTSSIYFSETLHKLIHSTACLREDDYAYVSLNFEGININETEGLLLKAEKTVENEEVLVRLKFIRGLYGVVHNILKPDGINCADTLLSFALKQFEIIKDLKTEEVSGFYNKNNCLKKLPHFLPNKIYEPGNYNGQKALLRISNFLKSFEYLIKLKDVADLDELFDKLSTMPSFDIFSRTIYESMLFTQQTSEILLFGKFPLNQMLVRSMDRFGVDTNFFNLQEEFYYYISRVEIVFKEYILLKLKNKARQQRILAKYLSDFNILVSESHYLVEKVYGKSSTKPEKQLLFQWIFYKTAWAMIDYLKLSFELQLYNDKDISMIMFYMDFLYGVVYSILCTQSQYLNLKQNKKKKKKFDAKTNEIELKYAFAHQSLCRGIVRIIILLNYTNNIPINEEQEAIRFQKRFRVFKAVQMPQLIEYQSFAPIKKIPEGTNFEDFANGCKDCFDLARKTLSELEGIKPVKGLMRVCVKNLLALSKAKKLEWKGKVSYDFNEDKIFPVVVVDENA</sequence>
<proteinExistence type="inferred from homology"/>
<comment type="caution">
    <text evidence="6">The sequence shown here is derived from an EMBL/GenBank/DDBJ whole genome shotgun (WGS) entry which is preliminary data.</text>
</comment>
<keyword evidence="7" id="KW-1185">Reference proteome</keyword>
<dbReference type="PANTHER" id="PTHR21373">
    <property type="entry name" value="GLUCOSE REPRESSIBLE PROTEIN MAK10"/>
    <property type="match status" value="1"/>
</dbReference>
<dbReference type="AlphaFoldDB" id="A0A1R2ASR2"/>
<feature type="domain" description="NAA35-like TPR repeats" evidence="5">
    <location>
        <begin position="280"/>
        <end position="613"/>
    </location>
</feature>
<feature type="domain" description="NAA35-like N-terminal" evidence="4">
    <location>
        <begin position="23"/>
        <end position="101"/>
    </location>
</feature>
<comment type="subcellular location">
    <subcellularLocation>
        <location evidence="1">Cytoplasm</location>
    </subcellularLocation>
</comment>
<dbReference type="InterPro" id="IPR007244">
    <property type="entry name" value="Naa35_N"/>
</dbReference>
<name>A0A1R2ASR2_9CILI</name>
<evidence type="ECO:0000259" key="5">
    <source>
        <dbReference type="Pfam" id="PF25789"/>
    </source>
</evidence>
<evidence type="ECO:0000259" key="4">
    <source>
        <dbReference type="Pfam" id="PF04112"/>
    </source>
</evidence>
<evidence type="ECO:0000256" key="1">
    <source>
        <dbReference type="ARBA" id="ARBA00004496"/>
    </source>
</evidence>
<evidence type="ECO:0000313" key="6">
    <source>
        <dbReference type="EMBL" id="OMJ67559.1"/>
    </source>
</evidence>
<organism evidence="6 7">
    <name type="scientific">Stentor coeruleus</name>
    <dbReference type="NCBI Taxonomy" id="5963"/>
    <lineage>
        <taxon>Eukaryota</taxon>
        <taxon>Sar</taxon>
        <taxon>Alveolata</taxon>
        <taxon>Ciliophora</taxon>
        <taxon>Postciliodesmatophora</taxon>
        <taxon>Heterotrichea</taxon>
        <taxon>Heterotrichida</taxon>
        <taxon>Stentoridae</taxon>
        <taxon>Stentor</taxon>
    </lineage>
</organism>
<comment type="similarity">
    <text evidence="2">Belongs to the MAK10 family.</text>
</comment>
<keyword evidence="3" id="KW-0963">Cytoplasm</keyword>
<evidence type="ECO:0000256" key="2">
    <source>
        <dbReference type="ARBA" id="ARBA00006289"/>
    </source>
</evidence>
<protein>
    <submittedName>
        <fullName evidence="6">Uncharacterized protein</fullName>
    </submittedName>
</protein>
<evidence type="ECO:0000256" key="3">
    <source>
        <dbReference type="ARBA" id="ARBA00022490"/>
    </source>
</evidence>
<dbReference type="Pfam" id="PF04112">
    <property type="entry name" value="Mak10"/>
    <property type="match status" value="1"/>
</dbReference>
<reference evidence="6 7" key="1">
    <citation type="submission" date="2016-11" db="EMBL/GenBank/DDBJ databases">
        <title>The macronuclear genome of Stentor coeruleus: a giant cell with tiny introns.</title>
        <authorList>
            <person name="Slabodnick M."/>
            <person name="Ruby J.G."/>
            <person name="Reiff S.B."/>
            <person name="Swart E.C."/>
            <person name="Gosai S."/>
            <person name="Prabakaran S."/>
            <person name="Witkowska E."/>
            <person name="Larue G.E."/>
            <person name="Fisher S."/>
            <person name="Freeman R.M."/>
            <person name="Gunawardena J."/>
            <person name="Chu W."/>
            <person name="Stover N.A."/>
            <person name="Gregory B.D."/>
            <person name="Nowacki M."/>
            <person name="Derisi J."/>
            <person name="Roy S.W."/>
            <person name="Marshall W.F."/>
            <person name="Sood P."/>
        </authorList>
    </citation>
    <scope>NUCLEOTIDE SEQUENCE [LARGE SCALE GENOMIC DNA]</scope>
    <source>
        <strain evidence="6">WM001</strain>
    </source>
</reference>
<dbReference type="OrthoDB" id="286286at2759"/>
<dbReference type="Pfam" id="PF25789">
    <property type="entry name" value="TPR_NAA35"/>
    <property type="match status" value="1"/>
</dbReference>
<evidence type="ECO:0000313" key="7">
    <source>
        <dbReference type="Proteomes" id="UP000187209"/>
    </source>
</evidence>